<dbReference type="RefSeq" id="WP_158538319.1">
    <property type="nucleotide sequence ID" value="NZ_QQAY01000002.1"/>
</dbReference>
<evidence type="ECO:0000313" key="2">
    <source>
        <dbReference type="Proteomes" id="UP000255326"/>
    </source>
</evidence>
<dbReference type="EMBL" id="QQAY01000002">
    <property type="protein sequence ID" value="RDI45635.1"/>
    <property type="molecule type" value="Genomic_DNA"/>
</dbReference>
<name>A0A370GPH7_9BACI</name>
<gene>
    <name evidence="1" type="ORF">DFR59_102266</name>
</gene>
<comment type="caution">
    <text evidence="1">The sequence shown here is derived from an EMBL/GenBank/DDBJ whole genome shotgun (WGS) entry which is preliminary data.</text>
</comment>
<protein>
    <submittedName>
        <fullName evidence="1">Uncharacterized protein</fullName>
    </submittedName>
</protein>
<evidence type="ECO:0000313" key="1">
    <source>
        <dbReference type="EMBL" id="RDI45635.1"/>
    </source>
</evidence>
<keyword evidence="2" id="KW-1185">Reference proteome</keyword>
<reference evidence="1 2" key="1">
    <citation type="submission" date="2018-07" db="EMBL/GenBank/DDBJ databases">
        <title>Genomic Encyclopedia of Type Strains, Phase IV (KMG-IV): sequencing the most valuable type-strain genomes for metagenomic binning, comparative biology and taxonomic classification.</title>
        <authorList>
            <person name="Goeker M."/>
        </authorList>
    </citation>
    <scope>NUCLEOTIDE SEQUENCE [LARGE SCALE GENOMIC DNA]</scope>
    <source>
        <strain evidence="1 2">DSM 25281</strain>
    </source>
</reference>
<dbReference type="Proteomes" id="UP000255326">
    <property type="component" value="Unassembled WGS sequence"/>
</dbReference>
<dbReference type="AlphaFoldDB" id="A0A370GPH7"/>
<accession>A0A370GPH7</accession>
<proteinExistence type="predicted"/>
<organism evidence="1 2">
    <name type="scientific">Falsibacillus pallidus</name>
    <dbReference type="NCBI Taxonomy" id="493781"/>
    <lineage>
        <taxon>Bacteria</taxon>
        <taxon>Bacillati</taxon>
        <taxon>Bacillota</taxon>
        <taxon>Bacilli</taxon>
        <taxon>Bacillales</taxon>
        <taxon>Bacillaceae</taxon>
        <taxon>Falsibacillus</taxon>
    </lineage>
</organism>
<sequence>MRTITLANGHTVEVECLSCALTRNHMKTAENQEIVLDVIESLRNLLNP</sequence>
<dbReference type="OrthoDB" id="8163598at2"/>